<keyword evidence="3" id="KW-1185">Reference proteome</keyword>
<evidence type="ECO:0000313" key="1">
    <source>
        <dbReference type="EMBL" id="PPA68679.1"/>
    </source>
</evidence>
<evidence type="ECO:0000313" key="2">
    <source>
        <dbReference type="EMBL" id="PPA68756.1"/>
    </source>
</evidence>
<comment type="caution">
    <text evidence="1">The sequence shown here is derived from an EMBL/GenBank/DDBJ whole genome shotgun (WGS) entry which is preliminary data.</text>
</comment>
<gene>
    <name evidence="1" type="ORF">C4B60_19090</name>
    <name evidence="2" type="ORF">C4B60_19520</name>
</gene>
<name>A0A2S5G6R7_9BACL</name>
<dbReference type="AlphaFoldDB" id="A0A2S5G6R7"/>
<accession>A0A2S5G6R7</accession>
<dbReference type="RefSeq" id="WP_104059640.1">
    <property type="nucleotide sequence ID" value="NZ_PREZ01000009.1"/>
</dbReference>
<sequence>MDIRFYDETRPRKKRDNIDDDFESQFSAATAVFSFFLFKGKSKENIKQINIDCRKNIKSIFYHDVVDGFWDIDVPYDPYVFLSITEDEQKRKEFLRVFNEIFEQIFEHKNWDKEVLQKALASSKEVSFKREFLLKGTPKKNPKKDKLAIVRCIEDIRSFQIIC</sequence>
<dbReference type="EMBL" id="PREZ01000009">
    <property type="protein sequence ID" value="PPA68679.1"/>
    <property type="molecule type" value="Genomic_DNA"/>
</dbReference>
<evidence type="ECO:0000313" key="3">
    <source>
        <dbReference type="Proteomes" id="UP000239047"/>
    </source>
</evidence>
<protein>
    <submittedName>
        <fullName evidence="1">Uncharacterized protein</fullName>
    </submittedName>
</protein>
<organism evidence="1 3">
    <name type="scientific">Jeotgalibacillus proteolyticus</name>
    <dbReference type="NCBI Taxonomy" id="2082395"/>
    <lineage>
        <taxon>Bacteria</taxon>
        <taxon>Bacillati</taxon>
        <taxon>Bacillota</taxon>
        <taxon>Bacilli</taxon>
        <taxon>Bacillales</taxon>
        <taxon>Caryophanaceae</taxon>
        <taxon>Jeotgalibacillus</taxon>
    </lineage>
</organism>
<dbReference type="OrthoDB" id="2425044at2"/>
<dbReference type="EMBL" id="PREZ01000009">
    <property type="protein sequence ID" value="PPA68756.1"/>
    <property type="molecule type" value="Genomic_DNA"/>
</dbReference>
<proteinExistence type="predicted"/>
<reference evidence="1 3" key="1">
    <citation type="submission" date="2018-02" db="EMBL/GenBank/DDBJ databases">
        <title>Jeotgalibacillus proteolyticum sp. nov. a protease producing bacterium isolated from ocean sediments of Laizhou Bay.</title>
        <authorList>
            <person name="Li Y."/>
        </authorList>
    </citation>
    <scope>NUCLEOTIDE SEQUENCE [LARGE SCALE GENOMIC DNA]</scope>
    <source>
        <strain evidence="1 3">22-7</strain>
    </source>
</reference>
<dbReference type="Proteomes" id="UP000239047">
    <property type="component" value="Unassembled WGS sequence"/>
</dbReference>